<evidence type="ECO:0000259" key="1">
    <source>
        <dbReference type="Pfam" id="PF00656"/>
    </source>
</evidence>
<dbReference type="Gene3D" id="3.40.50.1460">
    <property type="match status" value="1"/>
</dbReference>
<organism evidence="2 3">
    <name type="scientific">Listeria welshimeri</name>
    <dbReference type="NCBI Taxonomy" id="1643"/>
    <lineage>
        <taxon>Bacteria</taxon>
        <taxon>Bacillati</taxon>
        <taxon>Bacillota</taxon>
        <taxon>Bacilli</taxon>
        <taxon>Bacillales</taxon>
        <taxon>Listeriaceae</taxon>
        <taxon>Listeria</taxon>
    </lineage>
</organism>
<comment type="caution">
    <text evidence="2">The sequence shown here is derived from an EMBL/GenBank/DDBJ whole genome shotgun (WGS) entry which is preliminary data.</text>
</comment>
<dbReference type="SUPFAM" id="SSF52129">
    <property type="entry name" value="Caspase-like"/>
    <property type="match status" value="1"/>
</dbReference>
<protein>
    <submittedName>
        <fullName evidence="2">Caspase family protein</fullName>
    </submittedName>
</protein>
<dbReference type="GO" id="GO:0004197">
    <property type="term" value="F:cysteine-type endopeptidase activity"/>
    <property type="evidence" value="ECO:0007669"/>
    <property type="project" value="InterPro"/>
</dbReference>
<name>A0A7X0T7Y2_LISWE</name>
<dbReference type="InterPro" id="IPR052039">
    <property type="entry name" value="Caspase-related_regulators"/>
</dbReference>
<dbReference type="Proteomes" id="UP000522007">
    <property type="component" value="Unassembled WGS sequence"/>
</dbReference>
<dbReference type="AlphaFoldDB" id="A0A7X0T7Y2"/>
<dbReference type="EMBL" id="JAAROP010000026">
    <property type="protein sequence ID" value="MBC1324143.1"/>
    <property type="molecule type" value="Genomic_DNA"/>
</dbReference>
<dbReference type="PANTHER" id="PTHR22576:SF37">
    <property type="entry name" value="MUCOSA-ASSOCIATED LYMPHOID TISSUE LYMPHOMA TRANSLOCATION PROTEIN 1"/>
    <property type="match status" value="1"/>
</dbReference>
<evidence type="ECO:0000313" key="2">
    <source>
        <dbReference type="EMBL" id="MBC1324143.1"/>
    </source>
</evidence>
<gene>
    <name evidence="2" type="ORF">HB853_14555</name>
</gene>
<dbReference type="InterPro" id="IPR029030">
    <property type="entry name" value="Caspase-like_dom_sf"/>
</dbReference>
<feature type="domain" description="Peptidase C14 caspase" evidence="1">
    <location>
        <begin position="1"/>
        <end position="177"/>
    </location>
</feature>
<reference evidence="2 3" key="1">
    <citation type="submission" date="2020-03" db="EMBL/GenBank/DDBJ databases">
        <title>Soil Listeria distribution.</title>
        <authorList>
            <person name="Liao J."/>
            <person name="Wiedmann M."/>
        </authorList>
    </citation>
    <scope>NUCLEOTIDE SEQUENCE [LARGE SCALE GENOMIC DNA]</scope>
    <source>
        <strain evidence="2 3">FSL L7-1829</strain>
    </source>
</reference>
<dbReference type="PANTHER" id="PTHR22576">
    <property type="entry name" value="MUCOSA ASSOCIATED LYMPHOID TISSUE LYMPHOMA TRANSLOCATION PROTEIN 1/PARACASPASE"/>
    <property type="match status" value="1"/>
</dbReference>
<dbReference type="Pfam" id="PF00656">
    <property type="entry name" value="Peptidase_C14"/>
    <property type="match status" value="1"/>
</dbReference>
<dbReference type="GO" id="GO:0006508">
    <property type="term" value="P:proteolysis"/>
    <property type="evidence" value="ECO:0007669"/>
    <property type="project" value="InterPro"/>
</dbReference>
<evidence type="ECO:0000313" key="3">
    <source>
        <dbReference type="Proteomes" id="UP000522007"/>
    </source>
</evidence>
<sequence length="321" mass="35622">MRKALVVGIDNYSQSPLNGCVNDAISVAELLETNGNGSPNFDVKREFDIANKAELLDSIANLFEGTSDIALLYFSGHGSELGAGFLVTPDYKGRDLGVPMTEVLRLANLSSSKNKIIILDCCFSGKLGEIGISDSTESFLGEGVTIMTASSRDQVAIEQDGHGIFTNLLLQGLKGSAADISGNITPASLYSFIDQSLGAWEPRPIFKTNISRFLPIRNIEPRVPQSILRKLCEYFPNKSDEYRLDPSYEFTNNPQQEHVVTEPYSNEINIDKFKELQLYESVGLIEPVDAEHMYFAAMENKSCKLTALGLHYWRLSKDRRF</sequence>
<accession>A0A7X0T7Y2</accession>
<proteinExistence type="predicted"/>
<dbReference type="InterPro" id="IPR011600">
    <property type="entry name" value="Pept_C14_caspase"/>
</dbReference>